<dbReference type="AlphaFoldDB" id="A0A6B8KBE6"/>
<dbReference type="OrthoDB" id="7549755at2"/>
<dbReference type="RefSeq" id="WP_136495163.1">
    <property type="nucleotide sequence ID" value="NZ_CP046052.1"/>
</dbReference>
<dbReference type="Proteomes" id="UP000309061">
    <property type="component" value="Chromosome"/>
</dbReference>
<protein>
    <recommendedName>
        <fullName evidence="3">Anti-sigma factor</fullName>
    </recommendedName>
</protein>
<accession>A0A6B8KBE6</accession>
<reference evidence="1 2" key="1">
    <citation type="submission" date="2019-11" db="EMBL/GenBank/DDBJ databases">
        <title>The genome sequence of Methylocystis heyeri.</title>
        <authorList>
            <person name="Oshkin I.Y."/>
            <person name="Miroshnikov K."/>
            <person name="Dedysh S.N."/>
        </authorList>
    </citation>
    <scope>NUCLEOTIDE SEQUENCE [LARGE SCALE GENOMIC DNA]</scope>
    <source>
        <strain evidence="1 2">H2</strain>
    </source>
</reference>
<sequence>MTHDDESLDLLLNALLDGELDAKGALEVERQIAQDPALAERYVRMAALRKALAAHIGSEAAPEGLRRRIAALAEPLERPARQKRDWRGYGSAIAATALLTLGLQHFVEVATAPDAAVEAIVFAHMRGQISGQPTDVASTDRHTVKPWLAGKLPVATIVVDLASEGFPLVGGRIDIIEGLAAPTLVYKRRAHLISVTELGKTSRDFGKEPRMQTLDGYPVVAWSMEGRGLVAVSDLAPAELLSFAELFRTAAGKELPGAAKQP</sequence>
<evidence type="ECO:0008006" key="3">
    <source>
        <dbReference type="Google" id="ProtNLM"/>
    </source>
</evidence>
<evidence type="ECO:0000313" key="1">
    <source>
        <dbReference type="EMBL" id="QGM44872.1"/>
    </source>
</evidence>
<dbReference type="KEGG" id="mhey:H2LOC_003750"/>
<dbReference type="EMBL" id="CP046052">
    <property type="protein sequence ID" value="QGM44872.1"/>
    <property type="molecule type" value="Genomic_DNA"/>
</dbReference>
<evidence type="ECO:0000313" key="2">
    <source>
        <dbReference type="Proteomes" id="UP000309061"/>
    </source>
</evidence>
<keyword evidence="2" id="KW-1185">Reference proteome</keyword>
<name>A0A6B8KBE6_9HYPH</name>
<gene>
    <name evidence="1" type="ORF">H2LOC_003750</name>
</gene>
<proteinExistence type="predicted"/>
<organism evidence="1 2">
    <name type="scientific">Methylocystis heyeri</name>
    <dbReference type="NCBI Taxonomy" id="391905"/>
    <lineage>
        <taxon>Bacteria</taxon>
        <taxon>Pseudomonadati</taxon>
        <taxon>Pseudomonadota</taxon>
        <taxon>Alphaproteobacteria</taxon>
        <taxon>Hyphomicrobiales</taxon>
        <taxon>Methylocystaceae</taxon>
        <taxon>Methylocystis</taxon>
    </lineage>
</organism>